<dbReference type="Proteomes" id="UP001165122">
    <property type="component" value="Unassembled WGS sequence"/>
</dbReference>
<evidence type="ECO:0000313" key="2">
    <source>
        <dbReference type="Proteomes" id="UP001165122"/>
    </source>
</evidence>
<dbReference type="EMBL" id="BRXW01000598">
    <property type="protein sequence ID" value="GMH68727.1"/>
    <property type="molecule type" value="Genomic_DNA"/>
</dbReference>
<sequence length="127" mass="13914">MLSLLSKRGLDRPQVLRQLSSLTSFHLNPCSPIELCHLPKVNPAIGFLQSRHGSFKFMNCSVHPLHVAECLHGLNFALTTLSRQTIYLSPSSSPSSSSPFTGTNGARASIADFFFSGATQSFLWSFQ</sequence>
<name>A0A9W7AAJ1_9STRA</name>
<reference evidence="2" key="1">
    <citation type="journal article" date="2023" name="Commun. Biol.">
        <title>Genome analysis of Parmales, the sister group of diatoms, reveals the evolutionary specialization of diatoms from phago-mixotrophs to photoautotrophs.</title>
        <authorList>
            <person name="Ban H."/>
            <person name="Sato S."/>
            <person name="Yoshikawa S."/>
            <person name="Yamada K."/>
            <person name="Nakamura Y."/>
            <person name="Ichinomiya M."/>
            <person name="Sato N."/>
            <person name="Blanc-Mathieu R."/>
            <person name="Endo H."/>
            <person name="Kuwata A."/>
            <person name="Ogata H."/>
        </authorList>
    </citation>
    <scope>NUCLEOTIDE SEQUENCE [LARGE SCALE GENOMIC DNA]</scope>
    <source>
        <strain evidence="2">NIES 3700</strain>
    </source>
</reference>
<comment type="caution">
    <text evidence="1">The sequence shown here is derived from an EMBL/GenBank/DDBJ whole genome shotgun (WGS) entry which is preliminary data.</text>
</comment>
<organism evidence="1 2">
    <name type="scientific">Triparma laevis f. longispina</name>
    <dbReference type="NCBI Taxonomy" id="1714387"/>
    <lineage>
        <taxon>Eukaryota</taxon>
        <taxon>Sar</taxon>
        <taxon>Stramenopiles</taxon>
        <taxon>Ochrophyta</taxon>
        <taxon>Bolidophyceae</taxon>
        <taxon>Parmales</taxon>
        <taxon>Triparmaceae</taxon>
        <taxon>Triparma</taxon>
    </lineage>
</organism>
<proteinExistence type="predicted"/>
<accession>A0A9W7AAJ1</accession>
<protein>
    <submittedName>
        <fullName evidence="1">Uncharacterized protein</fullName>
    </submittedName>
</protein>
<dbReference type="AlphaFoldDB" id="A0A9W7AAJ1"/>
<gene>
    <name evidence="1" type="ORF">TrLO_g1802</name>
</gene>
<evidence type="ECO:0000313" key="1">
    <source>
        <dbReference type="EMBL" id="GMH68727.1"/>
    </source>
</evidence>
<keyword evidence="2" id="KW-1185">Reference proteome</keyword>